<evidence type="ECO:0000313" key="2">
    <source>
        <dbReference type="EMBL" id="KAA6306973.1"/>
    </source>
</evidence>
<accession>A0A5J4PEN7</accession>
<feature type="non-terminal residue" evidence="2">
    <location>
        <position position="80"/>
    </location>
</feature>
<reference evidence="2" key="1">
    <citation type="submission" date="2019-03" db="EMBL/GenBank/DDBJ databases">
        <title>Single cell metagenomics reveals metabolic interactions within the superorganism composed of flagellate Streblomastix strix and complex community of Bacteroidetes bacteria on its surface.</title>
        <authorList>
            <person name="Treitli S.C."/>
            <person name="Kolisko M."/>
            <person name="Husnik F."/>
            <person name="Keeling P."/>
            <person name="Hampl V."/>
        </authorList>
    </citation>
    <scope>NUCLEOTIDE SEQUENCE</scope>
    <source>
        <strain evidence="2">STM</strain>
    </source>
</reference>
<dbReference type="PANTHER" id="PTHR33933">
    <property type="entry name" value="NUCLEOTIDYLTRANSFERASE"/>
    <property type="match status" value="1"/>
</dbReference>
<protein>
    <recommendedName>
        <fullName evidence="1">Polymerase nucleotidyl transferase domain-containing protein</fullName>
    </recommendedName>
</protein>
<dbReference type="InterPro" id="IPR002934">
    <property type="entry name" value="Polymerase_NTP_transf_dom"/>
</dbReference>
<dbReference type="PANTHER" id="PTHR33933:SF1">
    <property type="entry name" value="PROTEIN ADENYLYLTRANSFERASE MNTA-RELATED"/>
    <property type="match status" value="1"/>
</dbReference>
<gene>
    <name evidence="2" type="ORF">EZS27_041363</name>
</gene>
<feature type="domain" description="Polymerase nucleotidyl transferase" evidence="1">
    <location>
        <begin position="8"/>
        <end position="50"/>
    </location>
</feature>
<dbReference type="GO" id="GO:0016779">
    <property type="term" value="F:nucleotidyltransferase activity"/>
    <property type="evidence" value="ECO:0007669"/>
    <property type="project" value="InterPro"/>
</dbReference>
<proteinExistence type="predicted"/>
<sequence length="80" mass="8993">MERPELVDKIKEILRKVAPQAEVFLYGSEARGDAHVDSDIDLLILIDKEKLTFADITEITYPLYDLELSEGVSISPLVCT</sequence>
<dbReference type="Pfam" id="PF01909">
    <property type="entry name" value="NTP_transf_2"/>
    <property type="match status" value="1"/>
</dbReference>
<dbReference type="InterPro" id="IPR043519">
    <property type="entry name" value="NT_sf"/>
</dbReference>
<dbReference type="SUPFAM" id="SSF81301">
    <property type="entry name" value="Nucleotidyltransferase"/>
    <property type="match status" value="1"/>
</dbReference>
<evidence type="ECO:0000259" key="1">
    <source>
        <dbReference type="Pfam" id="PF01909"/>
    </source>
</evidence>
<dbReference type="CDD" id="cd05403">
    <property type="entry name" value="NT_KNTase_like"/>
    <property type="match status" value="1"/>
</dbReference>
<dbReference type="AlphaFoldDB" id="A0A5J4PEN7"/>
<comment type="caution">
    <text evidence="2">The sequence shown here is derived from an EMBL/GenBank/DDBJ whole genome shotgun (WGS) entry which is preliminary data.</text>
</comment>
<name>A0A5J4PEN7_9ZZZZ</name>
<organism evidence="2">
    <name type="scientific">termite gut metagenome</name>
    <dbReference type="NCBI Taxonomy" id="433724"/>
    <lineage>
        <taxon>unclassified sequences</taxon>
        <taxon>metagenomes</taxon>
        <taxon>organismal metagenomes</taxon>
    </lineage>
</organism>
<dbReference type="EMBL" id="SNRY01009502">
    <property type="protein sequence ID" value="KAA6306973.1"/>
    <property type="molecule type" value="Genomic_DNA"/>
</dbReference>
<dbReference type="InterPro" id="IPR052548">
    <property type="entry name" value="Type_VII_TA_antitoxin"/>
</dbReference>
<dbReference type="Gene3D" id="3.30.460.10">
    <property type="entry name" value="Beta Polymerase, domain 2"/>
    <property type="match status" value="1"/>
</dbReference>